<dbReference type="GO" id="GO:0005524">
    <property type="term" value="F:ATP binding"/>
    <property type="evidence" value="ECO:0007669"/>
    <property type="project" value="UniProtKB-UniRule"/>
</dbReference>
<accession>A0A7N6AW44</accession>
<dbReference type="FunFam" id="3.30.200.20:FF:000029">
    <property type="entry name" value="Serine/threonine-protein kinase TAO2, putative"/>
    <property type="match status" value="1"/>
</dbReference>
<keyword evidence="5" id="KW-0723">Serine/threonine-protein kinase</keyword>
<protein>
    <recommendedName>
        <fullName evidence="3">non-specific serine/threonine protein kinase</fullName>
        <ecNumber evidence="3">2.7.11.1</ecNumber>
    </recommendedName>
</protein>
<evidence type="ECO:0000256" key="1">
    <source>
        <dbReference type="ARBA" id="ARBA00004496"/>
    </source>
</evidence>
<dbReference type="PANTHER" id="PTHR47167:SF8">
    <property type="entry name" value="SERINE_THREONINE-PROTEIN KINASE TAO1"/>
    <property type="match status" value="1"/>
</dbReference>
<dbReference type="InterPro" id="IPR017441">
    <property type="entry name" value="Protein_kinase_ATP_BS"/>
</dbReference>
<dbReference type="GO" id="GO:0005737">
    <property type="term" value="C:cytoplasm"/>
    <property type="evidence" value="ECO:0007669"/>
    <property type="project" value="UniProtKB-SubCell"/>
</dbReference>
<keyword evidence="4" id="KW-0963">Cytoplasm</keyword>
<dbReference type="GeneTree" id="ENSGT00940000155796"/>
<evidence type="ECO:0000256" key="10">
    <source>
        <dbReference type="ARBA" id="ARBA00022840"/>
    </source>
</evidence>
<dbReference type="InterPro" id="IPR008271">
    <property type="entry name" value="Ser/Thr_kinase_AS"/>
</dbReference>
<evidence type="ECO:0000256" key="3">
    <source>
        <dbReference type="ARBA" id="ARBA00012513"/>
    </source>
</evidence>
<evidence type="ECO:0000256" key="14">
    <source>
        <dbReference type="ARBA" id="ARBA00048679"/>
    </source>
</evidence>
<feature type="binding site" evidence="15">
    <location>
        <position position="59"/>
    </location>
    <ligand>
        <name>ATP</name>
        <dbReference type="ChEBI" id="CHEBI:30616"/>
    </ligand>
</feature>
<organism evidence="19 20">
    <name type="scientific">Anabas testudineus</name>
    <name type="common">Climbing perch</name>
    <name type="synonym">Anthias testudineus</name>
    <dbReference type="NCBI Taxonomy" id="64144"/>
    <lineage>
        <taxon>Eukaryota</taxon>
        <taxon>Metazoa</taxon>
        <taxon>Chordata</taxon>
        <taxon>Craniata</taxon>
        <taxon>Vertebrata</taxon>
        <taxon>Euteleostomi</taxon>
        <taxon>Actinopterygii</taxon>
        <taxon>Neopterygii</taxon>
        <taxon>Teleostei</taxon>
        <taxon>Neoteleostei</taxon>
        <taxon>Acanthomorphata</taxon>
        <taxon>Anabantaria</taxon>
        <taxon>Anabantiformes</taxon>
        <taxon>Anabantoidei</taxon>
        <taxon>Anabantidae</taxon>
        <taxon>Anabas</taxon>
    </lineage>
</organism>
<dbReference type="InterPro" id="IPR051234">
    <property type="entry name" value="TAO_STE20_kinase"/>
</dbReference>
<dbReference type="SUPFAM" id="SSF56112">
    <property type="entry name" value="Protein kinase-like (PK-like)"/>
    <property type="match status" value="1"/>
</dbReference>
<keyword evidence="6" id="KW-0808">Transferase</keyword>
<dbReference type="Pfam" id="PF00069">
    <property type="entry name" value="Pkinase"/>
    <property type="match status" value="2"/>
</dbReference>
<dbReference type="InterPro" id="IPR011009">
    <property type="entry name" value="Kinase-like_dom_sf"/>
</dbReference>
<dbReference type="EC" id="2.7.11.1" evidence="3"/>
<evidence type="ECO:0000256" key="16">
    <source>
        <dbReference type="SAM" id="Coils"/>
    </source>
</evidence>
<feature type="region of interest" description="Disordered" evidence="17">
    <location>
        <begin position="583"/>
        <end position="602"/>
    </location>
</feature>
<dbReference type="GO" id="GO:0006281">
    <property type="term" value="P:DNA repair"/>
    <property type="evidence" value="ECO:0007669"/>
    <property type="project" value="UniProtKB-KW"/>
</dbReference>
<keyword evidence="9" id="KW-0418">Kinase</keyword>
<proteinExistence type="inferred from homology"/>
<keyword evidence="12" id="KW-0234">DNA repair</keyword>
<evidence type="ECO:0000256" key="11">
    <source>
        <dbReference type="ARBA" id="ARBA00023054"/>
    </source>
</evidence>
<sequence length="926" mass="108698">IMPNSSRAGSLKDPEIAELFFREDPEKLFTDLREIGHGSFGAVYFARDVRTNEVVAIKKMSYSGKQSSEKWQDIIKEVKFLQRIQHPNSIEYKGCYLREHTAWLVMEYCLGSASDLLEVHKKPLQEVEIAAITHGALQGLAYLHSHNMIHRDIKAGNILLTEPGQVKLADFGSASIACPANSFVGTPYWYAIKHLYSSAEHLIKIVYFIYLFIALFVLRMAPEVILAMDEGQYDGKVDIWSLGITCIELAERKPPLFNMNAMSALYHIAQNESPMLQSSEWTDYFRNFVDSCLQKLPQDRPNSEELLKHAFVQRGRPESVLLDLISRTKDAVRELDNLQYRKMKKILFQEAHNGPTTEPQDEEEVCTVNSVGSNQSIPSMSISASSQSSSVNSLTDAGDDKSEVDMEGDHTVMSNSSVIHLKPVSSGQRSAPESCLICGSLFRIGHSNYDVNVIESVFFVCQLTRQIKEHEQDSELREQILGYKRMRRQHQKQLMALENKLKAEMDEHRLRLDKELENQRNSFAQEMEKLIKKHQASMEKDAKTFSSDEKKFQQHIQSQQKKELNSFLESQKREYKLRKEQLKEELNENQSTPKKEKQEWLSKQKENFQHFQAEEEANLQRRQRQYLELECRRFKRRILIARHNIEQDLVREELNKRQTQKDLEHAMLLRHHESMQELEFRQLNTIQRTRVELIRLQHQTELTNQQEYNKRRERELRRKHVMEVRQQPKSLKSKELQIKKQFQDTCKIQTRQYKALRNHLLETTPKLEHKAVLKRLKQEQHRKLAILAEQYDHSINEMLSTQALRLDETQEAQYKALRIQLQQELELLNAYQSKIKMQTDAQHDREKKDLEQRVSLRRALLEQKIEEEMMSLQNERLERIRNLLERQAREVEAFDSESMRLGFTLSYGICRIYVLCYSQPLLSFCT</sequence>
<dbReference type="Gene3D" id="1.10.510.10">
    <property type="entry name" value="Transferase(Phosphotransferase) domain 1"/>
    <property type="match status" value="1"/>
</dbReference>
<evidence type="ECO:0000256" key="5">
    <source>
        <dbReference type="ARBA" id="ARBA00022527"/>
    </source>
</evidence>
<evidence type="ECO:0000256" key="2">
    <source>
        <dbReference type="ARBA" id="ARBA00008874"/>
    </source>
</evidence>
<evidence type="ECO:0000256" key="12">
    <source>
        <dbReference type="ARBA" id="ARBA00023204"/>
    </source>
</evidence>
<dbReference type="PROSITE" id="PS00108">
    <property type="entry name" value="PROTEIN_KINASE_ST"/>
    <property type="match status" value="1"/>
</dbReference>
<feature type="compositionally biased region" description="Basic and acidic residues" evidence="17">
    <location>
        <begin position="534"/>
        <end position="552"/>
    </location>
</feature>
<reference evidence="19" key="2">
    <citation type="submission" date="2025-08" db="UniProtKB">
        <authorList>
            <consortium name="Ensembl"/>
        </authorList>
    </citation>
    <scope>IDENTIFICATION</scope>
</reference>
<dbReference type="Gene3D" id="3.30.200.20">
    <property type="entry name" value="Phosphorylase Kinase, domain 1"/>
    <property type="match status" value="1"/>
</dbReference>
<evidence type="ECO:0000256" key="15">
    <source>
        <dbReference type="PROSITE-ProRule" id="PRU10141"/>
    </source>
</evidence>
<evidence type="ECO:0000259" key="18">
    <source>
        <dbReference type="PROSITE" id="PS50011"/>
    </source>
</evidence>
<evidence type="ECO:0000313" key="20">
    <source>
        <dbReference type="Proteomes" id="UP000265040"/>
    </source>
</evidence>
<evidence type="ECO:0000256" key="13">
    <source>
        <dbReference type="ARBA" id="ARBA00047899"/>
    </source>
</evidence>
<comment type="catalytic activity">
    <reaction evidence="13">
        <text>L-threonyl-[protein] + ATP = O-phospho-L-threonyl-[protein] + ADP + H(+)</text>
        <dbReference type="Rhea" id="RHEA:46608"/>
        <dbReference type="Rhea" id="RHEA-COMP:11060"/>
        <dbReference type="Rhea" id="RHEA-COMP:11605"/>
        <dbReference type="ChEBI" id="CHEBI:15378"/>
        <dbReference type="ChEBI" id="CHEBI:30013"/>
        <dbReference type="ChEBI" id="CHEBI:30616"/>
        <dbReference type="ChEBI" id="CHEBI:61977"/>
        <dbReference type="ChEBI" id="CHEBI:456216"/>
        <dbReference type="EC" id="2.7.11.1"/>
    </reaction>
</comment>
<comment type="subcellular location">
    <subcellularLocation>
        <location evidence="1">Cytoplasm</location>
    </subcellularLocation>
</comment>
<dbReference type="Proteomes" id="UP000265040">
    <property type="component" value="Chromosome 13"/>
</dbReference>
<feature type="region of interest" description="Disordered" evidence="17">
    <location>
        <begin position="534"/>
        <end position="565"/>
    </location>
</feature>
<reference evidence="19" key="3">
    <citation type="submission" date="2025-09" db="UniProtKB">
        <authorList>
            <consortium name="Ensembl"/>
        </authorList>
    </citation>
    <scope>IDENTIFICATION</scope>
</reference>
<evidence type="ECO:0000256" key="17">
    <source>
        <dbReference type="SAM" id="MobiDB-lite"/>
    </source>
</evidence>
<evidence type="ECO:0000256" key="4">
    <source>
        <dbReference type="ARBA" id="ARBA00022490"/>
    </source>
</evidence>
<dbReference type="InterPro" id="IPR000719">
    <property type="entry name" value="Prot_kinase_dom"/>
</dbReference>
<dbReference type="GO" id="GO:0051493">
    <property type="term" value="P:regulation of cytoskeleton organization"/>
    <property type="evidence" value="ECO:0007669"/>
    <property type="project" value="TreeGrafter"/>
</dbReference>
<comment type="similarity">
    <text evidence="2">Belongs to the protein kinase superfamily. STE Ser/Thr protein kinase family. STE20 subfamily.</text>
</comment>
<feature type="compositionally biased region" description="Basic and acidic residues" evidence="17">
    <location>
        <begin position="593"/>
        <end position="602"/>
    </location>
</feature>
<keyword evidence="8" id="KW-0227">DNA damage</keyword>
<dbReference type="Ensembl" id="ENSATET00000044441.2">
    <property type="protein sequence ID" value="ENSATEP00000052572.1"/>
    <property type="gene ID" value="ENSATEG00000021921.3"/>
</dbReference>
<feature type="coiled-coil region" evidence="16">
    <location>
        <begin position="858"/>
        <end position="897"/>
    </location>
</feature>
<name>A0A7N6AW44_ANATE</name>
<feature type="domain" description="Protein kinase" evidence="18">
    <location>
        <begin position="29"/>
        <end position="312"/>
    </location>
</feature>
<feature type="coiled-coil region" evidence="16">
    <location>
        <begin position="480"/>
        <end position="533"/>
    </location>
</feature>
<keyword evidence="11 16" id="KW-0175">Coiled coil</keyword>
<feature type="compositionally biased region" description="Low complexity" evidence="17">
    <location>
        <begin position="377"/>
        <end position="393"/>
    </location>
</feature>
<dbReference type="GO" id="GO:0004674">
    <property type="term" value="F:protein serine/threonine kinase activity"/>
    <property type="evidence" value="ECO:0007669"/>
    <property type="project" value="UniProtKB-KW"/>
</dbReference>
<keyword evidence="20" id="KW-1185">Reference proteome</keyword>
<reference evidence="19" key="1">
    <citation type="submission" date="2021-04" db="EMBL/GenBank/DDBJ databases">
        <authorList>
            <consortium name="Wellcome Sanger Institute Data Sharing"/>
        </authorList>
    </citation>
    <scope>NUCLEOTIDE SEQUENCE [LARGE SCALE GENOMIC DNA]</scope>
</reference>
<evidence type="ECO:0000256" key="7">
    <source>
        <dbReference type="ARBA" id="ARBA00022741"/>
    </source>
</evidence>
<keyword evidence="7 15" id="KW-0547">Nucleotide-binding</keyword>
<evidence type="ECO:0000313" key="19">
    <source>
        <dbReference type="Ensembl" id="ENSATEP00000052572.1"/>
    </source>
</evidence>
<feature type="region of interest" description="Disordered" evidence="17">
    <location>
        <begin position="377"/>
        <end position="403"/>
    </location>
</feature>
<comment type="catalytic activity">
    <reaction evidence="14">
        <text>L-seryl-[protein] + ATP = O-phospho-L-seryl-[protein] + ADP + H(+)</text>
        <dbReference type="Rhea" id="RHEA:17989"/>
        <dbReference type="Rhea" id="RHEA-COMP:9863"/>
        <dbReference type="Rhea" id="RHEA-COMP:11604"/>
        <dbReference type="ChEBI" id="CHEBI:15378"/>
        <dbReference type="ChEBI" id="CHEBI:29999"/>
        <dbReference type="ChEBI" id="CHEBI:30616"/>
        <dbReference type="ChEBI" id="CHEBI:83421"/>
        <dbReference type="ChEBI" id="CHEBI:456216"/>
        <dbReference type="EC" id="2.7.11.1"/>
    </reaction>
</comment>
<keyword evidence="10 15" id="KW-0067">ATP-binding</keyword>
<dbReference type="PROSITE" id="PS00107">
    <property type="entry name" value="PROTEIN_KINASE_ATP"/>
    <property type="match status" value="1"/>
</dbReference>
<evidence type="ECO:0000256" key="6">
    <source>
        <dbReference type="ARBA" id="ARBA00022679"/>
    </source>
</evidence>
<dbReference type="PANTHER" id="PTHR47167">
    <property type="entry name" value="SERINE/THREONINE-PROTEIN KINASE TAO1-LIKE PROTEIN"/>
    <property type="match status" value="1"/>
</dbReference>
<dbReference type="SMART" id="SM00220">
    <property type="entry name" value="S_TKc"/>
    <property type="match status" value="1"/>
</dbReference>
<dbReference type="PROSITE" id="PS50011">
    <property type="entry name" value="PROTEIN_KINASE_DOM"/>
    <property type="match status" value="1"/>
</dbReference>
<evidence type="ECO:0000256" key="8">
    <source>
        <dbReference type="ARBA" id="ARBA00022763"/>
    </source>
</evidence>
<evidence type="ECO:0000256" key="9">
    <source>
        <dbReference type="ARBA" id="ARBA00022777"/>
    </source>
</evidence>
<dbReference type="AlphaFoldDB" id="A0A7N6AW44"/>